<evidence type="ECO:0000313" key="3">
    <source>
        <dbReference type="Proteomes" id="UP000058925"/>
    </source>
</evidence>
<dbReference type="GeneID" id="60422045"/>
<dbReference type="PANTHER" id="PTHR34989">
    <property type="entry name" value="PROTEIN HDED"/>
    <property type="match status" value="1"/>
</dbReference>
<dbReference type="KEGG" id="taa:NMY3_02072"/>
<dbReference type="AlphaFoldDB" id="A0A654M104"/>
<protein>
    <submittedName>
        <fullName evidence="2">Acid-resistance membrane protein</fullName>
    </submittedName>
</protein>
<accession>A0A654M104</accession>
<sequence length="173" mass="17955">MAQIGLGAVILILSILVLLNPIMGGISVIFILALLLFFAGIEKVVSGIIGRGRARLASIGLGIIVIVISLLAMTYPQGATAIIVILLGIALLVDGISRIFHAFQGRKETGKSNIFGIGVGVLEIIFAIAVIVYPNIGIALAGILIGIALLITSIQIIAAGLTGHSRRRNTLTK</sequence>
<keyword evidence="3" id="KW-1185">Reference proteome</keyword>
<gene>
    <name evidence="2" type="ORF">NMY3_02072</name>
</gene>
<feature type="transmembrane region" description="Helical" evidence="1">
    <location>
        <begin position="6"/>
        <end position="36"/>
    </location>
</feature>
<dbReference type="InterPro" id="IPR052712">
    <property type="entry name" value="Acid_resist_chaperone_HdeD"/>
</dbReference>
<feature type="transmembrane region" description="Helical" evidence="1">
    <location>
        <begin position="112"/>
        <end position="132"/>
    </location>
</feature>
<proteinExistence type="predicted"/>
<evidence type="ECO:0000313" key="2">
    <source>
        <dbReference type="EMBL" id="ALI36273.1"/>
    </source>
</evidence>
<feature type="transmembrane region" description="Helical" evidence="1">
    <location>
        <begin position="138"/>
        <end position="161"/>
    </location>
</feature>
<feature type="transmembrane region" description="Helical" evidence="1">
    <location>
        <begin position="56"/>
        <end position="75"/>
    </location>
</feature>
<dbReference type="Proteomes" id="UP000058925">
    <property type="component" value="Chromosome"/>
</dbReference>
<reference evidence="3" key="1">
    <citation type="submission" date="2015-10" db="EMBL/GenBank/DDBJ databases">
        <title>Niche specialization of a soil ammonia-oxidizing archaeon, Candidatus Nitrosocosmicus oleophilus.</title>
        <authorList>
            <person name="Jung M.-Y."/>
            <person name="Rhee S.-K."/>
        </authorList>
    </citation>
    <scope>NUCLEOTIDE SEQUENCE [LARGE SCALE GENOMIC DNA]</scope>
    <source>
        <strain evidence="3">MY3</strain>
    </source>
</reference>
<dbReference type="PANTHER" id="PTHR34989:SF1">
    <property type="entry name" value="PROTEIN HDED"/>
    <property type="match status" value="1"/>
</dbReference>
<dbReference type="Pfam" id="PF03729">
    <property type="entry name" value="DUF308"/>
    <property type="match status" value="2"/>
</dbReference>
<organism evidence="2 3">
    <name type="scientific">Candidatus Nitrosocosmicus oleophilus</name>
    <dbReference type="NCBI Taxonomy" id="1353260"/>
    <lineage>
        <taxon>Archaea</taxon>
        <taxon>Nitrososphaerota</taxon>
        <taxon>Nitrososphaeria</taxon>
        <taxon>Nitrososphaerales</taxon>
        <taxon>Nitrososphaeraceae</taxon>
        <taxon>Candidatus Nitrosocosmicus</taxon>
    </lineage>
</organism>
<keyword evidence="1" id="KW-1133">Transmembrane helix</keyword>
<evidence type="ECO:0000256" key="1">
    <source>
        <dbReference type="SAM" id="Phobius"/>
    </source>
</evidence>
<dbReference type="InterPro" id="IPR005325">
    <property type="entry name" value="DUF308_memb"/>
</dbReference>
<dbReference type="GO" id="GO:0005886">
    <property type="term" value="C:plasma membrane"/>
    <property type="evidence" value="ECO:0007669"/>
    <property type="project" value="TreeGrafter"/>
</dbReference>
<keyword evidence="1" id="KW-0812">Transmembrane</keyword>
<dbReference type="RefSeq" id="WP_196815574.1">
    <property type="nucleotide sequence ID" value="NZ_CP012850.1"/>
</dbReference>
<feature type="transmembrane region" description="Helical" evidence="1">
    <location>
        <begin position="81"/>
        <end position="100"/>
    </location>
</feature>
<name>A0A654M104_9ARCH</name>
<dbReference type="OrthoDB" id="383794at2157"/>
<dbReference type="EMBL" id="CP012850">
    <property type="protein sequence ID" value="ALI36273.1"/>
    <property type="molecule type" value="Genomic_DNA"/>
</dbReference>
<keyword evidence="1" id="KW-0472">Membrane</keyword>